<evidence type="ECO:0000313" key="2">
    <source>
        <dbReference type="Proteomes" id="UP000184386"/>
    </source>
</evidence>
<dbReference type="STRING" id="1121322.SAMN02745136_01996"/>
<reference evidence="1 2" key="1">
    <citation type="submission" date="2016-11" db="EMBL/GenBank/DDBJ databases">
        <authorList>
            <person name="Jaros S."/>
            <person name="Januszkiewicz K."/>
            <person name="Wedrychowicz H."/>
        </authorList>
    </citation>
    <scope>NUCLEOTIDE SEQUENCE [LARGE SCALE GENOMIC DNA]</scope>
    <source>
        <strain evidence="1 2">DSM 15929</strain>
    </source>
</reference>
<evidence type="ECO:0008006" key="3">
    <source>
        <dbReference type="Google" id="ProtNLM"/>
    </source>
</evidence>
<dbReference type="AlphaFoldDB" id="A0A1M6QRK4"/>
<dbReference type="Pfam" id="PF06935">
    <property type="entry name" value="DUF1284"/>
    <property type="match status" value="1"/>
</dbReference>
<evidence type="ECO:0000313" key="1">
    <source>
        <dbReference type="EMBL" id="SHK22723.1"/>
    </source>
</evidence>
<name>A0A1M6QRK4_9FIRM</name>
<proteinExistence type="predicted"/>
<organism evidence="1 2">
    <name type="scientific">Anaerocolumna jejuensis DSM 15929</name>
    <dbReference type="NCBI Taxonomy" id="1121322"/>
    <lineage>
        <taxon>Bacteria</taxon>
        <taxon>Bacillati</taxon>
        <taxon>Bacillota</taxon>
        <taxon>Clostridia</taxon>
        <taxon>Lachnospirales</taxon>
        <taxon>Lachnospiraceae</taxon>
        <taxon>Anaerocolumna</taxon>
    </lineage>
</organism>
<dbReference type="Proteomes" id="UP000184386">
    <property type="component" value="Unassembled WGS sequence"/>
</dbReference>
<protein>
    <recommendedName>
        <fullName evidence="3">DUF1284 domain-containing protein</fullName>
    </recommendedName>
</protein>
<keyword evidence="2" id="KW-1185">Reference proteome</keyword>
<dbReference type="InterPro" id="IPR009702">
    <property type="entry name" value="DUF1284"/>
</dbReference>
<dbReference type="OrthoDB" id="121064at2"/>
<gene>
    <name evidence="1" type="ORF">SAMN02745136_01996</name>
</gene>
<dbReference type="RefSeq" id="WP_073275376.1">
    <property type="nucleotide sequence ID" value="NZ_FRAC01000010.1"/>
</dbReference>
<sequence length="134" mass="15246">MIHLRPHHGICIGQFKGFGYSEEFVKNMTEIVAELEKFPDTEIKLVAGGDSICTSCPHFQEEGCTSGQKVVEYDRKALMLCGLKENEVLSWREFRNLVMQNILSANKLSEVCCNCSWLSLCLECQGFRYGKIEK</sequence>
<dbReference type="EMBL" id="FRAC01000010">
    <property type="protein sequence ID" value="SHK22723.1"/>
    <property type="molecule type" value="Genomic_DNA"/>
</dbReference>
<accession>A0A1M6QRK4</accession>